<proteinExistence type="predicted"/>
<dbReference type="AlphaFoldDB" id="A0A5K7ZGG9"/>
<evidence type="ECO:0000313" key="1">
    <source>
        <dbReference type="EMBL" id="BBO78871.1"/>
    </source>
</evidence>
<sequence length="71" mass="7568">MVHRQMIAELLGQILNFDHRRALSISLGRAMHQGGTSAASLPAAPKQACGKEKWTTVSPGIVCGRPEIGCL</sequence>
<dbReference type="KEGG" id="dwd:DSCW_62880"/>
<name>A0A5K7ZGG9_9BACT</name>
<organism evidence="1 2">
    <name type="scientific">Desulfosarcina widdelii</name>
    <dbReference type="NCBI Taxonomy" id="947919"/>
    <lineage>
        <taxon>Bacteria</taxon>
        <taxon>Pseudomonadati</taxon>
        <taxon>Thermodesulfobacteriota</taxon>
        <taxon>Desulfobacteria</taxon>
        <taxon>Desulfobacterales</taxon>
        <taxon>Desulfosarcinaceae</taxon>
        <taxon>Desulfosarcina</taxon>
    </lineage>
</organism>
<dbReference type="EMBL" id="AP021875">
    <property type="protein sequence ID" value="BBO78871.1"/>
    <property type="molecule type" value="Genomic_DNA"/>
</dbReference>
<dbReference type="Proteomes" id="UP000427769">
    <property type="component" value="Chromosome"/>
</dbReference>
<reference evidence="1 2" key="1">
    <citation type="submission" date="2019-11" db="EMBL/GenBank/DDBJ databases">
        <title>Comparative genomics of hydrocarbon-degrading Desulfosarcina strains.</title>
        <authorList>
            <person name="Watanabe M."/>
            <person name="Kojima H."/>
            <person name="Fukui M."/>
        </authorList>
    </citation>
    <scope>NUCLEOTIDE SEQUENCE [LARGE SCALE GENOMIC DNA]</scope>
    <source>
        <strain evidence="1 2">PP31</strain>
    </source>
</reference>
<accession>A0A5K7ZGG9</accession>
<gene>
    <name evidence="1" type="ORF">DSCW_62880</name>
</gene>
<evidence type="ECO:0000313" key="2">
    <source>
        <dbReference type="Proteomes" id="UP000427769"/>
    </source>
</evidence>
<protein>
    <submittedName>
        <fullName evidence="1">Uncharacterized protein</fullName>
    </submittedName>
</protein>
<keyword evidence="2" id="KW-1185">Reference proteome</keyword>